<dbReference type="EMBL" id="JAHLDV010000061">
    <property type="protein sequence ID" value="MBU3161386.1"/>
    <property type="molecule type" value="Genomic_DNA"/>
</dbReference>
<gene>
    <name evidence="2" type="ORF">KPL37_16885</name>
</gene>
<accession>A0ABS6BXQ7</accession>
<proteinExistence type="predicted"/>
<dbReference type="Proteomes" id="UP000776252">
    <property type="component" value="Unassembled WGS sequence"/>
</dbReference>
<protein>
    <submittedName>
        <fullName evidence="2">Prepilin-type N-terminal cleavage/methylation domain-containing protein</fullName>
    </submittedName>
</protein>
<keyword evidence="1" id="KW-0472">Membrane</keyword>
<reference evidence="2 3" key="1">
    <citation type="submission" date="2021-06" db="EMBL/GenBank/DDBJ databases">
        <title>Clostridia strains as spoilage organisms.</title>
        <authorList>
            <person name="Wambui J."/>
            <person name="Stephan R."/>
            <person name="Stevens M.J.A."/>
        </authorList>
    </citation>
    <scope>NUCLEOTIDE SEQUENCE [LARGE SCALE GENOMIC DNA]</scope>
    <source>
        <strain evidence="2 3">DSM 14204</strain>
    </source>
</reference>
<keyword evidence="1" id="KW-0812">Transmembrane</keyword>
<dbReference type="InterPro" id="IPR012902">
    <property type="entry name" value="N_methyl_site"/>
</dbReference>
<sequence>MIKKGFTLIEITIVMALMFLMLGVIDGMLISYVKIYKSSVSQNKGFNYLNDAIFIIEKEVNQNVTQVKIEKNIIKIDYYKKIGKINSKEISKKDIKLVNTNLYIIYGGEAIKAESAIIDDVKDFFVVKSGKNIYIKIIWYNGQIIERCLVIENAN</sequence>
<dbReference type="PROSITE" id="PS00409">
    <property type="entry name" value="PROKAR_NTER_METHYL"/>
    <property type="match status" value="1"/>
</dbReference>
<evidence type="ECO:0000313" key="3">
    <source>
        <dbReference type="Proteomes" id="UP000776252"/>
    </source>
</evidence>
<organism evidence="2 3">
    <name type="scientific">Clostridium frigoris</name>
    <dbReference type="NCBI Taxonomy" id="205327"/>
    <lineage>
        <taxon>Bacteria</taxon>
        <taxon>Bacillati</taxon>
        <taxon>Bacillota</taxon>
        <taxon>Clostridia</taxon>
        <taxon>Eubacteriales</taxon>
        <taxon>Clostridiaceae</taxon>
        <taxon>Clostridium</taxon>
    </lineage>
</organism>
<name>A0ABS6BXQ7_9CLOT</name>
<evidence type="ECO:0000313" key="2">
    <source>
        <dbReference type="EMBL" id="MBU3161386.1"/>
    </source>
</evidence>
<feature type="transmembrane region" description="Helical" evidence="1">
    <location>
        <begin position="12"/>
        <end position="33"/>
    </location>
</feature>
<comment type="caution">
    <text evidence="2">The sequence shown here is derived from an EMBL/GenBank/DDBJ whole genome shotgun (WGS) entry which is preliminary data.</text>
</comment>
<keyword evidence="1" id="KW-1133">Transmembrane helix</keyword>
<dbReference type="RefSeq" id="WP_216151199.1">
    <property type="nucleotide sequence ID" value="NZ_JAHLDV010000061.1"/>
</dbReference>
<evidence type="ECO:0000256" key="1">
    <source>
        <dbReference type="SAM" id="Phobius"/>
    </source>
</evidence>
<keyword evidence="3" id="KW-1185">Reference proteome</keyword>
<dbReference type="NCBIfam" id="TIGR02532">
    <property type="entry name" value="IV_pilin_GFxxxE"/>
    <property type="match status" value="1"/>
</dbReference>